<dbReference type="Gene3D" id="3.40.395.10">
    <property type="entry name" value="Adenoviral Proteinase, Chain A"/>
    <property type="match status" value="1"/>
</dbReference>
<dbReference type="GO" id="GO:0000338">
    <property type="term" value="P:protein deneddylation"/>
    <property type="evidence" value="ECO:0007669"/>
    <property type="project" value="TreeGrafter"/>
</dbReference>
<feature type="region of interest" description="Disordered" evidence="5">
    <location>
        <begin position="234"/>
        <end position="270"/>
    </location>
</feature>
<keyword evidence="3" id="KW-0378">Hydrolase</keyword>
<organism evidence="7 8">
    <name type="scientific">Beta vulgaris subsp. vulgaris</name>
    <name type="common">Beet</name>
    <dbReference type="NCBI Taxonomy" id="3555"/>
    <lineage>
        <taxon>Eukaryota</taxon>
        <taxon>Viridiplantae</taxon>
        <taxon>Streptophyta</taxon>
        <taxon>Embryophyta</taxon>
        <taxon>Tracheophyta</taxon>
        <taxon>Spermatophyta</taxon>
        <taxon>Magnoliopsida</taxon>
        <taxon>eudicotyledons</taxon>
        <taxon>Gunneridae</taxon>
        <taxon>Pentapetalae</taxon>
        <taxon>Caryophyllales</taxon>
        <taxon>Chenopodiaceae</taxon>
        <taxon>Betoideae</taxon>
        <taxon>Beta</taxon>
    </lineage>
</organism>
<dbReference type="Gramene" id="KMS94933">
    <property type="protein sequence ID" value="KMS94933"/>
    <property type="gene ID" value="BVRB_013990"/>
</dbReference>
<evidence type="ECO:0000256" key="4">
    <source>
        <dbReference type="ARBA" id="ARBA00022807"/>
    </source>
</evidence>
<evidence type="ECO:0000256" key="2">
    <source>
        <dbReference type="ARBA" id="ARBA00022670"/>
    </source>
</evidence>
<dbReference type="PANTHER" id="PTHR46468">
    <property type="entry name" value="SENTRIN-SPECIFIC PROTEASE 8"/>
    <property type="match status" value="1"/>
</dbReference>
<feature type="domain" description="Ubiquitin-like protease family profile" evidence="6">
    <location>
        <begin position="102"/>
        <end position="307"/>
    </location>
</feature>
<dbReference type="eggNOG" id="KOG3246">
    <property type="taxonomic scope" value="Eukaryota"/>
</dbReference>
<dbReference type="InterPro" id="IPR044613">
    <property type="entry name" value="Nep1/2-like"/>
</dbReference>
<dbReference type="OrthoDB" id="5065855at2759"/>
<keyword evidence="8" id="KW-1185">Reference proteome</keyword>
<evidence type="ECO:0000313" key="7">
    <source>
        <dbReference type="EMBL" id="KMS94933.1"/>
    </source>
</evidence>
<dbReference type="EMBL" id="KQ090661">
    <property type="protein sequence ID" value="KMS94933.1"/>
    <property type="molecule type" value="Genomic_DNA"/>
</dbReference>
<protein>
    <recommendedName>
        <fullName evidence="6">Ubiquitin-like protease family profile domain-containing protein</fullName>
    </recommendedName>
</protein>
<dbReference type="InterPro" id="IPR003653">
    <property type="entry name" value="Peptidase_C48_C"/>
</dbReference>
<dbReference type="PANTHER" id="PTHR46468:SF1">
    <property type="entry name" value="SENTRIN-SPECIFIC PROTEASE 8"/>
    <property type="match status" value="1"/>
</dbReference>
<evidence type="ECO:0000256" key="1">
    <source>
        <dbReference type="ARBA" id="ARBA00005234"/>
    </source>
</evidence>
<keyword evidence="2" id="KW-0645">Protease</keyword>
<sequence length="351" mass="39810">MRFNPTLTLTLTTTLAPSPHTKILPHHRLRHRHRHRCLHQFREPRVVTPTTLLRFVRLADPKSSSYFSFDAPSCLHRRRHLLVAGSVDHDMEDKEVLKYKDVVLRASDLETLRESCFLNDQIIAFYFSYLFSSIKTDDMLLVTPSVSVWLANCQDDKFVEEFAQSCKLSSKRLVLFSVNDIDDFAGDDNGSHWSILVYDRTKNSFLHFDSMEGTNNFHAMKLYDVLKEYMGPGGQVSRPHTSSSSLKKQRNKKKSVKSVSKPLGGTTPEPIAAAEPAVLPMFTECKTPQQSNGYDCGLYVLAIARAICQCCSLGNNKSDVLSAIENNVDDSVEFKMRSELLEIIQELTNDI</sequence>
<dbReference type="Pfam" id="PF02902">
    <property type="entry name" value="Peptidase_C48"/>
    <property type="match status" value="1"/>
</dbReference>
<keyword evidence="4" id="KW-0788">Thiol protease</keyword>
<evidence type="ECO:0000259" key="6">
    <source>
        <dbReference type="PROSITE" id="PS50600"/>
    </source>
</evidence>
<evidence type="ECO:0000313" key="8">
    <source>
        <dbReference type="Proteomes" id="UP000035740"/>
    </source>
</evidence>
<gene>
    <name evidence="7" type="ORF">BVRB_013990</name>
</gene>
<comment type="similarity">
    <text evidence="1">Belongs to the peptidase C48 family.</text>
</comment>
<dbReference type="GO" id="GO:0006508">
    <property type="term" value="P:proteolysis"/>
    <property type="evidence" value="ECO:0007669"/>
    <property type="project" value="UniProtKB-KW"/>
</dbReference>
<feature type="compositionally biased region" description="Basic residues" evidence="5">
    <location>
        <begin position="247"/>
        <end position="256"/>
    </location>
</feature>
<evidence type="ECO:0000256" key="5">
    <source>
        <dbReference type="SAM" id="MobiDB-lite"/>
    </source>
</evidence>
<dbReference type="Proteomes" id="UP000035740">
    <property type="component" value="Unassembled WGS sequence"/>
</dbReference>
<reference evidence="7 8" key="1">
    <citation type="journal article" date="2014" name="Nature">
        <title>The genome of the recently domesticated crop plant sugar beet (Beta vulgaris).</title>
        <authorList>
            <person name="Dohm J.C."/>
            <person name="Minoche A.E."/>
            <person name="Holtgrawe D."/>
            <person name="Capella-Gutierrez S."/>
            <person name="Zakrzewski F."/>
            <person name="Tafer H."/>
            <person name="Rupp O."/>
            <person name="Sorensen T.R."/>
            <person name="Stracke R."/>
            <person name="Reinhardt R."/>
            <person name="Goesmann A."/>
            <person name="Kraft T."/>
            <person name="Schulz B."/>
            <person name="Stadler P.F."/>
            <person name="Schmidt T."/>
            <person name="Gabaldon T."/>
            <person name="Lehrach H."/>
            <person name="Weisshaar B."/>
            <person name="Himmelbauer H."/>
        </authorList>
    </citation>
    <scope>NUCLEOTIDE SEQUENCE [LARGE SCALE GENOMIC DNA]</scope>
    <source>
        <tissue evidence="7">Taproot</tissue>
    </source>
</reference>
<proteinExistence type="inferred from homology"/>
<evidence type="ECO:0000256" key="3">
    <source>
        <dbReference type="ARBA" id="ARBA00022801"/>
    </source>
</evidence>
<dbReference type="PROSITE" id="PS50600">
    <property type="entry name" value="ULP_PROTEASE"/>
    <property type="match status" value="1"/>
</dbReference>
<dbReference type="GO" id="GO:0019784">
    <property type="term" value="F:deNEDDylase activity"/>
    <property type="evidence" value="ECO:0007669"/>
    <property type="project" value="InterPro"/>
</dbReference>
<dbReference type="AlphaFoldDB" id="A0A0J8B4Y4"/>
<dbReference type="GO" id="GO:0008234">
    <property type="term" value="F:cysteine-type peptidase activity"/>
    <property type="evidence" value="ECO:0007669"/>
    <property type="project" value="UniProtKB-KW"/>
</dbReference>
<dbReference type="SUPFAM" id="SSF54001">
    <property type="entry name" value="Cysteine proteinases"/>
    <property type="match status" value="1"/>
</dbReference>
<accession>A0A0J8B4Y4</accession>
<dbReference type="InterPro" id="IPR038765">
    <property type="entry name" value="Papain-like_cys_pep_sf"/>
</dbReference>
<dbReference type="OMA" id="CFRELPT"/>
<name>A0A0J8B4Y4_BETVV</name>